<keyword evidence="2" id="KW-1185">Reference proteome</keyword>
<evidence type="ECO:0000313" key="2">
    <source>
        <dbReference type="Proteomes" id="UP000299102"/>
    </source>
</evidence>
<dbReference type="EMBL" id="BGZK01001001">
    <property type="protein sequence ID" value="GBP68106.1"/>
    <property type="molecule type" value="Genomic_DNA"/>
</dbReference>
<proteinExistence type="predicted"/>
<dbReference type="AlphaFoldDB" id="A0A4C1XX14"/>
<sequence length="67" mass="7525">MAGTGPQQRTERAVLRPGTSRCATTYDLSPLHLLTYHTNTHSQYLEQVLITSLKRQTAPEIFPDLKA</sequence>
<comment type="caution">
    <text evidence="1">The sequence shown here is derived from an EMBL/GenBank/DDBJ whole genome shotgun (WGS) entry which is preliminary data.</text>
</comment>
<evidence type="ECO:0000313" key="1">
    <source>
        <dbReference type="EMBL" id="GBP68106.1"/>
    </source>
</evidence>
<organism evidence="1 2">
    <name type="scientific">Eumeta variegata</name>
    <name type="common">Bagworm moth</name>
    <name type="synonym">Eumeta japonica</name>
    <dbReference type="NCBI Taxonomy" id="151549"/>
    <lineage>
        <taxon>Eukaryota</taxon>
        <taxon>Metazoa</taxon>
        <taxon>Ecdysozoa</taxon>
        <taxon>Arthropoda</taxon>
        <taxon>Hexapoda</taxon>
        <taxon>Insecta</taxon>
        <taxon>Pterygota</taxon>
        <taxon>Neoptera</taxon>
        <taxon>Endopterygota</taxon>
        <taxon>Lepidoptera</taxon>
        <taxon>Glossata</taxon>
        <taxon>Ditrysia</taxon>
        <taxon>Tineoidea</taxon>
        <taxon>Psychidae</taxon>
        <taxon>Oiketicinae</taxon>
        <taxon>Eumeta</taxon>
    </lineage>
</organism>
<reference evidence="1 2" key="1">
    <citation type="journal article" date="2019" name="Commun. Biol.">
        <title>The bagworm genome reveals a unique fibroin gene that provides high tensile strength.</title>
        <authorList>
            <person name="Kono N."/>
            <person name="Nakamura H."/>
            <person name="Ohtoshi R."/>
            <person name="Tomita M."/>
            <person name="Numata K."/>
            <person name="Arakawa K."/>
        </authorList>
    </citation>
    <scope>NUCLEOTIDE SEQUENCE [LARGE SCALE GENOMIC DNA]</scope>
</reference>
<accession>A0A4C1XX14</accession>
<name>A0A4C1XX14_EUMVA</name>
<protein>
    <submittedName>
        <fullName evidence="1">Uncharacterized protein</fullName>
    </submittedName>
</protein>
<gene>
    <name evidence="1" type="ORF">EVAR_51340_1</name>
</gene>
<dbReference type="Proteomes" id="UP000299102">
    <property type="component" value="Unassembled WGS sequence"/>
</dbReference>